<proteinExistence type="predicted"/>
<accession>A0A067SH03</accession>
<sequence length="386" mass="43225">MASSVDKSLPSISPQRRQHFPQELIDLLIEYIHQGAGRHEARKALEACTLVSHSFSAKSRQYLLSTIVISDRIPSLEVRRQRLENLSILVESKSDFCALIRKVDIQVESQTLLDSASGLGSVFGALASHAKNLETFWITGDNFFPISWPHGGQSVARPLNNLLGSLKLRYLRISSMSDLPTDIFMQCPSARSFQLLSTTFNHAENTSYQSISHPSSLRELDLRLCINNFRENRQLLLVPNDLVVLVQPGSPAESIDISRLPKLVDLRFNVHIWTDKVMPSMEEIFVLLTRTTCPSQLRSIKIELSASVWAPQVLRFFENGDSAWTKHPSLQSVSVKLYLTVNLPPRHPGVIKEDIARSLRSTLISLILPPPCTSMASALNVDVVVR</sequence>
<protein>
    <recommendedName>
        <fullName evidence="3">F-box domain-containing protein</fullName>
    </recommendedName>
</protein>
<reference evidence="2" key="1">
    <citation type="journal article" date="2014" name="Proc. Natl. Acad. Sci. U.S.A.">
        <title>Extensive sampling of basidiomycete genomes demonstrates inadequacy of the white-rot/brown-rot paradigm for wood decay fungi.</title>
        <authorList>
            <person name="Riley R."/>
            <person name="Salamov A.A."/>
            <person name="Brown D.W."/>
            <person name="Nagy L.G."/>
            <person name="Floudas D."/>
            <person name="Held B.W."/>
            <person name="Levasseur A."/>
            <person name="Lombard V."/>
            <person name="Morin E."/>
            <person name="Otillar R."/>
            <person name="Lindquist E.A."/>
            <person name="Sun H."/>
            <person name="LaButti K.M."/>
            <person name="Schmutz J."/>
            <person name="Jabbour D."/>
            <person name="Luo H."/>
            <person name="Baker S.E."/>
            <person name="Pisabarro A.G."/>
            <person name="Walton J.D."/>
            <person name="Blanchette R.A."/>
            <person name="Henrissat B."/>
            <person name="Martin F."/>
            <person name="Cullen D."/>
            <person name="Hibbett D.S."/>
            <person name="Grigoriev I.V."/>
        </authorList>
    </citation>
    <scope>NUCLEOTIDE SEQUENCE [LARGE SCALE GENOMIC DNA]</scope>
    <source>
        <strain evidence="2">CBS 339.88</strain>
    </source>
</reference>
<dbReference type="AlphaFoldDB" id="A0A067SH03"/>
<gene>
    <name evidence="1" type="ORF">GALMADRAFT_232735</name>
</gene>
<dbReference type="EMBL" id="KL142428">
    <property type="protein sequence ID" value="KDR66023.1"/>
    <property type="molecule type" value="Genomic_DNA"/>
</dbReference>
<keyword evidence="2" id="KW-1185">Reference proteome</keyword>
<dbReference type="Proteomes" id="UP000027222">
    <property type="component" value="Unassembled WGS sequence"/>
</dbReference>
<evidence type="ECO:0008006" key="3">
    <source>
        <dbReference type="Google" id="ProtNLM"/>
    </source>
</evidence>
<evidence type="ECO:0000313" key="2">
    <source>
        <dbReference type="Proteomes" id="UP000027222"/>
    </source>
</evidence>
<evidence type="ECO:0000313" key="1">
    <source>
        <dbReference type="EMBL" id="KDR66023.1"/>
    </source>
</evidence>
<organism evidence="1 2">
    <name type="scientific">Galerina marginata (strain CBS 339.88)</name>
    <dbReference type="NCBI Taxonomy" id="685588"/>
    <lineage>
        <taxon>Eukaryota</taxon>
        <taxon>Fungi</taxon>
        <taxon>Dikarya</taxon>
        <taxon>Basidiomycota</taxon>
        <taxon>Agaricomycotina</taxon>
        <taxon>Agaricomycetes</taxon>
        <taxon>Agaricomycetidae</taxon>
        <taxon>Agaricales</taxon>
        <taxon>Agaricineae</taxon>
        <taxon>Strophariaceae</taxon>
        <taxon>Galerina</taxon>
    </lineage>
</organism>
<name>A0A067SH03_GALM3</name>
<dbReference type="HOGENOM" id="CLU_614004_0_0_1"/>